<comment type="subunit">
    <text evidence="5">Associates with the 60S ribosomal subunit.</text>
</comment>
<comment type="subcellular location">
    <subcellularLocation>
        <location evidence="1">Cytoplasm</location>
    </subcellularLocation>
</comment>
<dbReference type="Proteomes" id="UP001165060">
    <property type="component" value="Unassembled WGS sequence"/>
</dbReference>
<feature type="domain" description="Ribosome maturation protein SDO1/SBDS N-terminal" evidence="7">
    <location>
        <begin position="13"/>
        <end position="99"/>
    </location>
</feature>
<evidence type="ECO:0000259" key="7">
    <source>
        <dbReference type="Pfam" id="PF01172"/>
    </source>
</evidence>
<evidence type="ECO:0000313" key="8">
    <source>
        <dbReference type="EMBL" id="GMI22366.1"/>
    </source>
</evidence>
<evidence type="ECO:0000256" key="1">
    <source>
        <dbReference type="ARBA" id="ARBA00004496"/>
    </source>
</evidence>
<evidence type="ECO:0000256" key="4">
    <source>
        <dbReference type="ARBA" id="ARBA00022517"/>
    </source>
</evidence>
<keyword evidence="3" id="KW-0963">Cytoplasm</keyword>
<evidence type="ECO:0000256" key="5">
    <source>
        <dbReference type="ARBA" id="ARBA00049708"/>
    </source>
</evidence>
<dbReference type="Gene3D" id="1.10.10.900">
    <property type="entry name" value="SBDS protein C-terminal domain, subdomain 1"/>
    <property type="match status" value="1"/>
</dbReference>
<dbReference type="InterPro" id="IPR037188">
    <property type="entry name" value="Sdo1/SBDS_central_sf"/>
</dbReference>
<keyword evidence="4" id="KW-0690">Ribosome biogenesis</keyword>
<evidence type="ECO:0000256" key="3">
    <source>
        <dbReference type="ARBA" id="ARBA00022490"/>
    </source>
</evidence>
<reference evidence="8 9" key="1">
    <citation type="journal article" date="2023" name="Commun. Biol.">
        <title>Genome analysis of Parmales, the sister group of diatoms, reveals the evolutionary specialization of diatoms from phago-mixotrophs to photoautotrophs.</title>
        <authorList>
            <person name="Ban H."/>
            <person name="Sato S."/>
            <person name="Yoshikawa S."/>
            <person name="Yamada K."/>
            <person name="Nakamura Y."/>
            <person name="Ichinomiya M."/>
            <person name="Sato N."/>
            <person name="Blanc-Mathieu R."/>
            <person name="Endo H."/>
            <person name="Kuwata A."/>
            <person name="Ogata H."/>
        </authorList>
    </citation>
    <scope>NUCLEOTIDE SEQUENCE [LARGE SCALE GENOMIC DNA]</scope>
</reference>
<sequence>MIKTPQNQKRLTNVAYVRYKSSGKTFELAAYPSKVLNYRAGVETDLGEVLQTPDVFTSVTKGELANAKDLLRCFGTSDAGEVARVILSKGALQQSTLEREHASASLLAQVVGVIGDRCVDPATQRGLPAERVREMVKESGYNVNLTKESKGYSIARAPMRLRVSSPPSAPLEERASAPLPPGALAEVEGARVESSGGGSIILLCPPGQYQEVQRIAKAAGAALDVVKLAVVDDGERAVGEAAGSLESAELKADAPPERDWVPPPQPVKKEIAAPPEPPAGSDEETEDERLLNMSTKDRKKAQRKSKKTARRAKEKEEELKAKVDKERQRVKEREERLAAARGDGGGKADAAAPAAAAPDAGGKGKACTTCGGSFSAAEFRAHFKSDWHRYNLKLKGMGAAVVGEDEFRAVDSDALFLE</sequence>
<comment type="caution">
    <text evidence="8">The sequence shown here is derived from an EMBL/GenBank/DDBJ whole genome shotgun (WGS) entry which is preliminary data.</text>
</comment>
<accession>A0ABQ6M9U7</accession>
<feature type="compositionally biased region" description="Basic residues" evidence="6">
    <location>
        <begin position="297"/>
        <end position="310"/>
    </location>
</feature>
<dbReference type="Pfam" id="PF01172">
    <property type="entry name" value="SBDS_N"/>
    <property type="match status" value="1"/>
</dbReference>
<feature type="region of interest" description="Disordered" evidence="6">
    <location>
        <begin position="241"/>
        <end position="365"/>
    </location>
</feature>
<evidence type="ECO:0000256" key="2">
    <source>
        <dbReference type="ARBA" id="ARBA00007433"/>
    </source>
</evidence>
<evidence type="ECO:0000313" key="9">
    <source>
        <dbReference type="Proteomes" id="UP001165060"/>
    </source>
</evidence>
<dbReference type="InterPro" id="IPR036786">
    <property type="entry name" value="Ribosome_mat_SBDS_N_sf"/>
</dbReference>
<keyword evidence="9" id="KW-1185">Reference proteome</keyword>
<feature type="compositionally biased region" description="Low complexity" evidence="6">
    <location>
        <begin position="348"/>
        <end position="365"/>
    </location>
</feature>
<feature type="compositionally biased region" description="Basic and acidic residues" evidence="6">
    <location>
        <begin position="248"/>
        <end position="260"/>
    </location>
</feature>
<proteinExistence type="inferred from homology"/>
<dbReference type="EMBL" id="BRYB01003894">
    <property type="protein sequence ID" value="GMI22366.1"/>
    <property type="molecule type" value="Genomic_DNA"/>
</dbReference>
<protein>
    <recommendedName>
        <fullName evidence="7">Ribosome maturation protein SDO1/SBDS N-terminal domain-containing protein</fullName>
    </recommendedName>
</protein>
<feature type="compositionally biased region" description="Basic and acidic residues" evidence="6">
    <location>
        <begin position="311"/>
        <end position="338"/>
    </location>
</feature>
<dbReference type="PANTHER" id="PTHR10927:SF1">
    <property type="entry name" value="RIBOSOME MATURATION PROTEIN SBDS"/>
    <property type="match status" value="1"/>
</dbReference>
<gene>
    <name evidence="8" type="ORF">TeGR_g11889</name>
</gene>
<dbReference type="SUPFAM" id="SSF89895">
    <property type="entry name" value="FYSH domain"/>
    <property type="match status" value="1"/>
</dbReference>
<organism evidence="8 9">
    <name type="scientific">Tetraparma gracilis</name>
    <dbReference type="NCBI Taxonomy" id="2962635"/>
    <lineage>
        <taxon>Eukaryota</taxon>
        <taxon>Sar</taxon>
        <taxon>Stramenopiles</taxon>
        <taxon>Ochrophyta</taxon>
        <taxon>Bolidophyceae</taxon>
        <taxon>Parmales</taxon>
        <taxon>Triparmaceae</taxon>
        <taxon>Tetraparma</taxon>
    </lineage>
</organism>
<dbReference type="Gene3D" id="3.30.1250.10">
    <property type="entry name" value="Ribosome maturation protein SBDS, N-terminal domain"/>
    <property type="match status" value="1"/>
</dbReference>
<dbReference type="SUPFAM" id="SSF109728">
    <property type="entry name" value="Hypothetical protein AF0491, middle domain"/>
    <property type="match status" value="1"/>
</dbReference>
<name>A0ABQ6M9U7_9STRA</name>
<comment type="similarity">
    <text evidence="2">Belongs to the SDO1/SBDS family.</text>
</comment>
<evidence type="ECO:0000256" key="6">
    <source>
        <dbReference type="SAM" id="MobiDB-lite"/>
    </source>
</evidence>
<dbReference type="InterPro" id="IPR019783">
    <property type="entry name" value="SDO1/SBDS_N"/>
</dbReference>
<dbReference type="InterPro" id="IPR039100">
    <property type="entry name" value="Sdo1/SBDS-like"/>
</dbReference>
<dbReference type="PANTHER" id="PTHR10927">
    <property type="entry name" value="RIBOSOME MATURATION PROTEIN SBDS"/>
    <property type="match status" value="1"/>
</dbReference>